<accession>A0A0K2TMS7</accession>
<sequence>MVLDEMEGDVSPVVLFSSRFCRFNRYRFFLNLEDRSEADSSSFISSRDSFDDCLVCIFFNDQFLAEIISS</sequence>
<name>A0A0K2TMS7_LEPSM</name>
<organism evidence="1">
    <name type="scientific">Lepeophtheirus salmonis</name>
    <name type="common">Salmon louse</name>
    <name type="synonym">Caligus salmonis</name>
    <dbReference type="NCBI Taxonomy" id="72036"/>
    <lineage>
        <taxon>Eukaryota</taxon>
        <taxon>Metazoa</taxon>
        <taxon>Ecdysozoa</taxon>
        <taxon>Arthropoda</taxon>
        <taxon>Crustacea</taxon>
        <taxon>Multicrustacea</taxon>
        <taxon>Hexanauplia</taxon>
        <taxon>Copepoda</taxon>
        <taxon>Siphonostomatoida</taxon>
        <taxon>Caligidae</taxon>
        <taxon>Lepeophtheirus</taxon>
    </lineage>
</organism>
<reference evidence="1" key="1">
    <citation type="submission" date="2014-05" db="EMBL/GenBank/DDBJ databases">
        <authorList>
            <person name="Chronopoulou M."/>
        </authorList>
    </citation>
    <scope>NUCLEOTIDE SEQUENCE</scope>
    <source>
        <tissue evidence="1">Whole organism</tissue>
    </source>
</reference>
<dbReference type="AlphaFoldDB" id="A0A0K2TMS7"/>
<dbReference type="EMBL" id="HACA01009536">
    <property type="protein sequence ID" value="CDW26897.1"/>
    <property type="molecule type" value="Transcribed_RNA"/>
</dbReference>
<protein>
    <submittedName>
        <fullName evidence="1">Uncharacterized protein</fullName>
    </submittedName>
</protein>
<evidence type="ECO:0000313" key="1">
    <source>
        <dbReference type="EMBL" id="CDW26897.1"/>
    </source>
</evidence>
<proteinExistence type="predicted"/>